<dbReference type="RefSeq" id="WP_200231968.1">
    <property type="nucleotide sequence ID" value="NZ_NRRT01000098.1"/>
</dbReference>
<keyword evidence="4 5" id="KW-0472">Membrane</keyword>
<dbReference type="PANTHER" id="PTHR36926:SF1">
    <property type="entry name" value="COLICIN V PRODUCTION PROTEIN"/>
    <property type="match status" value="1"/>
</dbReference>
<keyword evidence="2 5" id="KW-0812">Transmembrane</keyword>
<evidence type="ECO:0000313" key="7">
    <source>
        <dbReference type="Proteomes" id="UP001041814"/>
    </source>
</evidence>
<name>A0ABS1E209_RUBGE</name>
<dbReference type="EMBL" id="NRRU01000120">
    <property type="protein sequence ID" value="MBK1715426.1"/>
    <property type="molecule type" value="Genomic_DNA"/>
</dbReference>
<feature type="transmembrane region" description="Helical" evidence="5">
    <location>
        <begin position="6"/>
        <end position="24"/>
    </location>
</feature>
<dbReference type="Proteomes" id="UP001041814">
    <property type="component" value="Unassembled WGS sequence"/>
</dbReference>
<dbReference type="PANTHER" id="PTHR36926">
    <property type="entry name" value="COLICIN V PRODUCTION PROTEIN"/>
    <property type="match status" value="1"/>
</dbReference>
<feature type="transmembrane region" description="Helical" evidence="5">
    <location>
        <begin position="68"/>
        <end position="92"/>
    </location>
</feature>
<reference evidence="6" key="2">
    <citation type="journal article" date="2020" name="Microorganisms">
        <title>Osmotic Adaptation and Compatible Solute Biosynthesis of Phototrophic Bacteria as Revealed from Genome Analyses.</title>
        <authorList>
            <person name="Imhoff J.F."/>
            <person name="Rahn T."/>
            <person name="Kunzel S."/>
            <person name="Keller A."/>
            <person name="Neulinger S.C."/>
        </authorList>
    </citation>
    <scope>NUCLEOTIDE SEQUENCE</scope>
    <source>
        <strain evidence="6">IM 151</strain>
    </source>
</reference>
<sequence>MPDLGWVDWMLAAVLAVSTVVGLVRGFVFEAMALAGWVVAWFAAHWFSADLARHLPVGTPGGALNHGAAFALTFIATLVAWSLLARLVRLLVHATPLSPADRALGAGFGLLRGAVVLLVLATVVAWTPVAQSPSWRQSHGAMWLNTAMQGLKPVLPVDLARQLPA</sequence>
<comment type="subcellular location">
    <subcellularLocation>
        <location evidence="1">Membrane</location>
        <topology evidence="1">Multi-pass membrane protein</topology>
    </subcellularLocation>
</comment>
<accession>A0ABS1E209</accession>
<evidence type="ECO:0000256" key="1">
    <source>
        <dbReference type="ARBA" id="ARBA00004141"/>
    </source>
</evidence>
<evidence type="ECO:0000256" key="4">
    <source>
        <dbReference type="ARBA" id="ARBA00023136"/>
    </source>
</evidence>
<protein>
    <submittedName>
        <fullName evidence="6">Colicin V synthesis protein</fullName>
    </submittedName>
</protein>
<dbReference type="Pfam" id="PF02674">
    <property type="entry name" value="Colicin_V"/>
    <property type="match status" value="1"/>
</dbReference>
<keyword evidence="7" id="KW-1185">Reference proteome</keyword>
<reference evidence="6" key="1">
    <citation type="submission" date="2017-08" db="EMBL/GenBank/DDBJ databases">
        <authorList>
            <person name="Imhoff J.F."/>
            <person name="Rahn T."/>
            <person name="Kuenzel S."/>
            <person name="Neulinger S.C."/>
        </authorList>
    </citation>
    <scope>NUCLEOTIDE SEQUENCE</scope>
    <source>
        <strain evidence="6">IM 151</strain>
    </source>
</reference>
<evidence type="ECO:0000256" key="3">
    <source>
        <dbReference type="ARBA" id="ARBA00022989"/>
    </source>
</evidence>
<proteinExistence type="predicted"/>
<feature type="transmembrane region" description="Helical" evidence="5">
    <location>
        <begin position="104"/>
        <end position="126"/>
    </location>
</feature>
<comment type="caution">
    <text evidence="6">The sequence shown here is derived from an EMBL/GenBank/DDBJ whole genome shotgun (WGS) entry which is preliminary data.</text>
</comment>
<feature type="transmembrane region" description="Helical" evidence="5">
    <location>
        <begin position="31"/>
        <end position="48"/>
    </location>
</feature>
<keyword evidence="3 5" id="KW-1133">Transmembrane helix</keyword>
<dbReference type="InterPro" id="IPR052719">
    <property type="entry name" value="CvpA-like"/>
</dbReference>
<evidence type="ECO:0000256" key="5">
    <source>
        <dbReference type="SAM" id="Phobius"/>
    </source>
</evidence>
<dbReference type="InterPro" id="IPR003825">
    <property type="entry name" value="Colicin-V_CvpA"/>
</dbReference>
<organism evidence="6 7">
    <name type="scientific">Rubrivivax gelatinosus</name>
    <name type="common">Rhodocyclus gelatinosus</name>
    <name type="synonym">Rhodopseudomonas gelatinosa</name>
    <dbReference type="NCBI Taxonomy" id="28068"/>
    <lineage>
        <taxon>Bacteria</taxon>
        <taxon>Pseudomonadati</taxon>
        <taxon>Pseudomonadota</taxon>
        <taxon>Betaproteobacteria</taxon>
        <taxon>Burkholderiales</taxon>
        <taxon>Sphaerotilaceae</taxon>
        <taxon>Rubrivivax</taxon>
    </lineage>
</organism>
<evidence type="ECO:0000256" key="2">
    <source>
        <dbReference type="ARBA" id="ARBA00022692"/>
    </source>
</evidence>
<gene>
    <name evidence="6" type="ORF">CKO43_21985</name>
</gene>
<evidence type="ECO:0000313" key="6">
    <source>
        <dbReference type="EMBL" id="MBK1715426.1"/>
    </source>
</evidence>